<evidence type="ECO:0008006" key="4">
    <source>
        <dbReference type="Google" id="ProtNLM"/>
    </source>
</evidence>
<reference evidence="2" key="1">
    <citation type="submission" date="2019-08" db="EMBL/GenBank/DDBJ databases">
        <title>The genome of the North American firefly Photinus pyralis.</title>
        <authorList>
            <consortium name="Photinus pyralis genome working group"/>
            <person name="Fallon T.R."/>
            <person name="Sander Lower S.E."/>
            <person name="Weng J.-K."/>
        </authorList>
    </citation>
    <scope>NUCLEOTIDE SEQUENCE</scope>
    <source>
        <strain evidence="2">TRF0915ILg1</strain>
        <tissue evidence="2">Whole body</tissue>
    </source>
</reference>
<dbReference type="Proteomes" id="UP000801492">
    <property type="component" value="Unassembled WGS sequence"/>
</dbReference>
<proteinExistence type="predicted"/>
<keyword evidence="3" id="KW-1185">Reference proteome</keyword>
<comment type="caution">
    <text evidence="2">The sequence shown here is derived from an EMBL/GenBank/DDBJ whole genome shotgun (WGS) entry which is preliminary data.</text>
</comment>
<feature type="compositionally biased region" description="Basic and acidic residues" evidence="1">
    <location>
        <begin position="205"/>
        <end position="226"/>
    </location>
</feature>
<dbReference type="OrthoDB" id="410542at2759"/>
<feature type="region of interest" description="Disordered" evidence="1">
    <location>
        <begin position="199"/>
        <end position="241"/>
    </location>
</feature>
<dbReference type="EMBL" id="VTPC01001502">
    <property type="protein sequence ID" value="KAF2901770.1"/>
    <property type="molecule type" value="Genomic_DNA"/>
</dbReference>
<gene>
    <name evidence="2" type="ORF">ILUMI_04414</name>
</gene>
<protein>
    <recommendedName>
        <fullName evidence="4">HTH psq-type domain-containing protein</fullName>
    </recommendedName>
</protein>
<evidence type="ECO:0000313" key="3">
    <source>
        <dbReference type="Proteomes" id="UP000801492"/>
    </source>
</evidence>
<organism evidence="2 3">
    <name type="scientific">Ignelater luminosus</name>
    <name type="common">Cucubano</name>
    <name type="synonym">Pyrophorus luminosus</name>
    <dbReference type="NCBI Taxonomy" id="2038154"/>
    <lineage>
        <taxon>Eukaryota</taxon>
        <taxon>Metazoa</taxon>
        <taxon>Ecdysozoa</taxon>
        <taxon>Arthropoda</taxon>
        <taxon>Hexapoda</taxon>
        <taxon>Insecta</taxon>
        <taxon>Pterygota</taxon>
        <taxon>Neoptera</taxon>
        <taxon>Endopterygota</taxon>
        <taxon>Coleoptera</taxon>
        <taxon>Polyphaga</taxon>
        <taxon>Elateriformia</taxon>
        <taxon>Elateroidea</taxon>
        <taxon>Elateridae</taxon>
        <taxon>Agrypninae</taxon>
        <taxon>Pyrophorini</taxon>
        <taxon>Ignelater</taxon>
    </lineage>
</organism>
<name>A0A8K0GEK8_IGNLU</name>
<evidence type="ECO:0000313" key="2">
    <source>
        <dbReference type="EMBL" id="KAF2901770.1"/>
    </source>
</evidence>
<evidence type="ECO:0000256" key="1">
    <source>
        <dbReference type="SAM" id="MobiDB-lite"/>
    </source>
</evidence>
<dbReference type="AlphaFoldDB" id="A0A8K0GEK8"/>
<accession>A0A8K0GEK8</accession>
<sequence>MKVGLSKKAVALKYGVPHTTFRRYLRKRENNRVNIDWRLEVFKGASRLTLNYTINQKFTAKEEMQLRSYLQTMTRLHHGLNPKDARKLAFDLTVAKRKVYLYLGEKTGQLEHSGSAPPGTEGVASPSGWMTSELFVQWIMHFIRHAKPAQASPFLLMMDNYHIFLLTLLPHTSHRLQPLDKLQSRESYSHVTTELDNVLPSNPFLRDKTPVRDNDSPSALHFDKTPEMPFTSPEDLYPYPKVTSAPKIEEATARRKVKKEEIKKREVQNETIGVFRKPKTAKKKEHESSVCVTESKNKGQGAIKIDEFIFIWFGVHKLERAKAGVAILIKKNISKHIRDIKYVSDRHLKVIVADP</sequence>